<feature type="binding site" evidence="9">
    <location>
        <position position="224"/>
    </location>
    <ligand>
        <name>ATP</name>
        <dbReference type="ChEBI" id="CHEBI:30616"/>
    </ligand>
</feature>
<dbReference type="SMART" id="SM00382">
    <property type="entry name" value="AAA"/>
    <property type="match status" value="1"/>
</dbReference>
<feature type="binding site" evidence="9">
    <location>
        <position position="297"/>
    </location>
    <ligand>
        <name>DNA</name>
        <dbReference type="ChEBI" id="CHEBI:16991"/>
    </ligand>
</feature>
<dbReference type="SUPFAM" id="SSF52540">
    <property type="entry name" value="P-loop containing nucleoside triphosphate hydrolases"/>
    <property type="match status" value="1"/>
</dbReference>
<dbReference type="Gene3D" id="1.10.10.10">
    <property type="entry name" value="Winged helix-like DNA-binding domain superfamily/Winged helix DNA-binding domain"/>
    <property type="match status" value="1"/>
</dbReference>
<dbReference type="InterPro" id="IPR036388">
    <property type="entry name" value="WH-like_DNA-bd_sf"/>
</dbReference>
<dbReference type="InterPro" id="IPR027417">
    <property type="entry name" value="P-loop_NTPase"/>
</dbReference>
<evidence type="ECO:0000313" key="11">
    <source>
        <dbReference type="EMBL" id="MBZ0156647.1"/>
    </source>
</evidence>
<dbReference type="GO" id="GO:0006281">
    <property type="term" value="P:DNA repair"/>
    <property type="evidence" value="ECO:0007669"/>
    <property type="project" value="UniProtKB-UniRule"/>
</dbReference>
<keyword evidence="5 9" id="KW-0067">ATP-binding</keyword>
<dbReference type="GO" id="GO:0016787">
    <property type="term" value="F:hydrolase activity"/>
    <property type="evidence" value="ECO:0007669"/>
    <property type="project" value="UniProtKB-KW"/>
</dbReference>
<keyword evidence="11" id="KW-0347">Helicase</keyword>
<keyword evidence="2 9" id="KW-0547">Nucleotide-binding</keyword>
<evidence type="ECO:0000259" key="10">
    <source>
        <dbReference type="SMART" id="SM00382"/>
    </source>
</evidence>
<evidence type="ECO:0000256" key="2">
    <source>
        <dbReference type="ARBA" id="ARBA00022741"/>
    </source>
</evidence>
<evidence type="ECO:0000256" key="7">
    <source>
        <dbReference type="ARBA" id="ARBA00023172"/>
    </source>
</evidence>
<evidence type="ECO:0000256" key="8">
    <source>
        <dbReference type="ARBA" id="ARBA00023204"/>
    </source>
</evidence>
<evidence type="ECO:0000256" key="4">
    <source>
        <dbReference type="ARBA" id="ARBA00022801"/>
    </source>
</evidence>
<dbReference type="GO" id="GO:0005737">
    <property type="term" value="C:cytoplasm"/>
    <property type="evidence" value="ECO:0007669"/>
    <property type="project" value="UniProtKB-SubCell"/>
</dbReference>
<feature type="binding site" evidence="9">
    <location>
        <position position="316"/>
    </location>
    <ligand>
        <name>DNA</name>
        <dbReference type="ChEBI" id="CHEBI:16991"/>
    </ligand>
</feature>
<evidence type="ECO:0000256" key="3">
    <source>
        <dbReference type="ARBA" id="ARBA00022763"/>
    </source>
</evidence>
<gene>
    <name evidence="9 11" type="primary">ruvB</name>
    <name evidence="11" type="ORF">K8I29_10635</name>
</gene>
<dbReference type="Gene3D" id="1.10.8.60">
    <property type="match status" value="1"/>
</dbReference>
<dbReference type="EC" id="3.6.4.-" evidence="9"/>
<sequence>MRIEDKEPGPLSPEADAGELTYELSLRPRSLDEFIGQKKIKENLKVFIAAAGMRKEALDHALFFGPPGLGKTTLATIISNELGVNIKTTSGPVLERPGDLAAILTNLSDRDILFIDEIHRLPRIVEEVLYPAMEDYNLDIIIGQGPNARTLKLNLPRFTLIGATTRTGLLTSPLRDRFGVICRLEFYHPEELREIVSRSAHLLEVAIKEDAAMEIARRSRGTPRIANRLLKRIRDFAQVRGDGTIDMPITRDALIALDVDSLGLDEADRKLLRALIEKFNGGPAGVEALAASMREDRETIEDVYEPFLLQEGLLERTSRGRVATRRAYEHLGKSLPRGLF</sequence>
<keyword evidence="3 9" id="KW-0227">DNA damage</keyword>
<dbReference type="Proteomes" id="UP000705867">
    <property type="component" value="Unassembled WGS sequence"/>
</dbReference>
<dbReference type="InterPro" id="IPR036390">
    <property type="entry name" value="WH_DNA-bd_sf"/>
</dbReference>
<comment type="catalytic activity">
    <reaction evidence="9">
        <text>ATP + H2O = ADP + phosphate + H(+)</text>
        <dbReference type="Rhea" id="RHEA:13065"/>
        <dbReference type="ChEBI" id="CHEBI:15377"/>
        <dbReference type="ChEBI" id="CHEBI:15378"/>
        <dbReference type="ChEBI" id="CHEBI:30616"/>
        <dbReference type="ChEBI" id="CHEBI:43474"/>
        <dbReference type="ChEBI" id="CHEBI:456216"/>
    </reaction>
</comment>
<keyword evidence="1 9" id="KW-0963">Cytoplasm</keyword>
<dbReference type="InterPro" id="IPR008823">
    <property type="entry name" value="RuvB_wg_C"/>
</dbReference>
<dbReference type="GO" id="GO:0006310">
    <property type="term" value="P:DNA recombination"/>
    <property type="evidence" value="ECO:0007669"/>
    <property type="project" value="UniProtKB-UniRule"/>
</dbReference>
<feature type="binding site" evidence="9">
    <location>
        <position position="177"/>
    </location>
    <ligand>
        <name>ATP</name>
        <dbReference type="ChEBI" id="CHEBI:30616"/>
    </ligand>
</feature>
<dbReference type="InterPro" id="IPR041445">
    <property type="entry name" value="AAA_lid_4"/>
</dbReference>
<feature type="binding site" evidence="9">
    <location>
        <position position="71"/>
    </location>
    <ligand>
        <name>ATP</name>
        <dbReference type="ChEBI" id="CHEBI:30616"/>
    </ligand>
</feature>
<comment type="caution">
    <text evidence="9">Lacks conserved residue(s) required for the propagation of feature annotation.</text>
</comment>
<dbReference type="InterPro" id="IPR004605">
    <property type="entry name" value="DNA_helicase_Holl-junc_RuvB"/>
</dbReference>
<feature type="binding site" evidence="9">
    <location>
        <position position="72"/>
    </location>
    <ligand>
        <name>ATP</name>
        <dbReference type="ChEBI" id="CHEBI:30616"/>
    </ligand>
</feature>
<keyword evidence="7 9" id="KW-0233">DNA recombination</keyword>
<comment type="caution">
    <text evidence="11">The sequence shown here is derived from an EMBL/GenBank/DDBJ whole genome shotgun (WGS) entry which is preliminary data.</text>
</comment>
<name>A0A953M1W0_9BACT</name>
<dbReference type="Pfam" id="PF05496">
    <property type="entry name" value="RuvB_N"/>
    <property type="match status" value="1"/>
</dbReference>
<reference evidence="11" key="2">
    <citation type="submission" date="2021-08" db="EMBL/GenBank/DDBJ databases">
        <authorList>
            <person name="Dalcin Martins P."/>
        </authorList>
    </citation>
    <scope>NUCLEOTIDE SEQUENCE</scope>
    <source>
        <strain evidence="11">MAG_39</strain>
    </source>
</reference>
<dbReference type="PANTHER" id="PTHR42848">
    <property type="match status" value="1"/>
</dbReference>
<comment type="domain">
    <text evidence="9">Has 3 domains, the large (RuvB-L) and small ATPase (RuvB-S) domains and the C-terminal head (RuvB-H) domain. The head domain binds DNA, while the ATPase domains jointly bind ATP, ADP or are empty depending on the state of the subunit in the translocation cycle. During a single DNA translocation step the structure of each domain remains the same, but their relative positions change.</text>
</comment>
<feature type="region of interest" description="Head domain (RuvB-H)" evidence="9">
    <location>
        <begin position="261"/>
        <end position="340"/>
    </location>
</feature>
<dbReference type="PANTHER" id="PTHR42848:SF1">
    <property type="entry name" value="HOLLIDAY JUNCTION BRANCH MIGRATION COMPLEX SUBUNIT RUVB"/>
    <property type="match status" value="1"/>
</dbReference>
<keyword evidence="6 9" id="KW-0238">DNA-binding</keyword>
<feature type="binding site" evidence="9">
    <location>
        <position position="321"/>
    </location>
    <ligand>
        <name>DNA</name>
        <dbReference type="ChEBI" id="CHEBI:16991"/>
    </ligand>
</feature>
<feature type="binding site" evidence="9">
    <location>
        <position position="27"/>
    </location>
    <ligand>
        <name>ATP</name>
        <dbReference type="ChEBI" id="CHEBI:30616"/>
    </ligand>
</feature>
<dbReference type="GO" id="GO:0048476">
    <property type="term" value="C:Holliday junction resolvase complex"/>
    <property type="evidence" value="ECO:0007669"/>
    <property type="project" value="UniProtKB-UniRule"/>
</dbReference>
<feature type="region of interest" description="Small ATPAse domain (RuvB-S)" evidence="9">
    <location>
        <begin position="188"/>
        <end position="258"/>
    </location>
</feature>
<keyword evidence="8 9" id="KW-0234">DNA repair</keyword>
<evidence type="ECO:0000256" key="5">
    <source>
        <dbReference type="ARBA" id="ARBA00022840"/>
    </source>
</evidence>
<dbReference type="CDD" id="cd00009">
    <property type="entry name" value="AAA"/>
    <property type="match status" value="1"/>
</dbReference>
<keyword evidence="4 9" id="KW-0378">Hydrolase</keyword>
<feature type="domain" description="AAA+ ATPase" evidence="10">
    <location>
        <begin position="57"/>
        <end position="188"/>
    </location>
</feature>
<organism evidence="11 12">
    <name type="scientific">Candidatus Nitrobium versatile</name>
    <dbReference type="NCBI Taxonomy" id="2884831"/>
    <lineage>
        <taxon>Bacteria</taxon>
        <taxon>Pseudomonadati</taxon>
        <taxon>Nitrospirota</taxon>
        <taxon>Nitrospiria</taxon>
        <taxon>Nitrospirales</taxon>
        <taxon>Nitrospiraceae</taxon>
        <taxon>Candidatus Nitrobium</taxon>
    </lineage>
</organism>
<evidence type="ECO:0000256" key="6">
    <source>
        <dbReference type="ARBA" id="ARBA00023125"/>
    </source>
</evidence>
<accession>A0A953M1W0</accession>
<feature type="binding site" evidence="9">
    <location>
        <position position="73"/>
    </location>
    <ligand>
        <name>ATP</name>
        <dbReference type="ChEBI" id="CHEBI:30616"/>
    </ligand>
</feature>
<comment type="function">
    <text evidence="9">The RuvA-RuvB-RuvC complex processes Holliday junction (HJ) DNA during genetic recombination and DNA repair, while the RuvA-RuvB complex plays an important role in the rescue of blocked DNA replication forks via replication fork reversal (RFR). RuvA specifically binds to HJ cruciform DNA, conferring on it an open structure. The RuvB hexamer acts as an ATP-dependent pump, pulling dsDNA into and through the RuvAB complex. RuvB forms 2 homohexamers on either side of HJ DNA bound by 1 or 2 RuvA tetramers; 4 subunits per hexamer contact DNA at a time. Coordinated motions by a converter formed by DNA-disengaged RuvB subunits stimulates ATP hydrolysis and nucleotide exchange. Immobilization of the converter enables RuvB to convert the ATP-contained energy into a lever motion, pulling 2 nucleotides of DNA out of the RuvA tetramer per ATP hydrolyzed, thus driving DNA branch migration. The RuvB motors rotate together with the DNA substrate, which together with the progressing nucleotide cycle form the mechanistic basis for DNA recombination by continuous HJ branch migration. Branch migration allows RuvC to scan DNA until it finds its consensus sequence, where it cleaves and resolves cruciform DNA.</text>
</comment>
<feature type="binding site" evidence="9">
    <location>
        <position position="72"/>
    </location>
    <ligand>
        <name>Mg(2+)</name>
        <dbReference type="ChEBI" id="CHEBI:18420"/>
    </ligand>
</feature>
<feature type="binding site" evidence="9">
    <location>
        <begin position="134"/>
        <end position="136"/>
    </location>
    <ligand>
        <name>ATP</name>
        <dbReference type="ChEBI" id="CHEBI:30616"/>
    </ligand>
</feature>
<comment type="subunit">
    <text evidence="9">Homohexamer. Forms an RuvA(8)-RuvB(12)-Holliday junction (HJ) complex. HJ DNA is sandwiched between 2 RuvA tetramers; dsDNA enters through RuvA and exits via RuvB. An RuvB hexamer assembles on each DNA strand where it exits the tetramer. Each RuvB hexamer is contacted by two RuvA subunits (via domain III) on 2 adjacent RuvB subunits; this complex drives branch migration. In the full resolvosome a probable DNA-RuvA(4)-RuvB(12)-RuvC(2) complex forms which resolves the HJ.</text>
</comment>
<proteinExistence type="inferred from homology"/>
<dbReference type="HAMAP" id="MF_00016">
    <property type="entry name" value="DNA_HJ_migration_RuvB"/>
    <property type="match status" value="1"/>
</dbReference>
<protein>
    <recommendedName>
        <fullName evidence="9">Holliday junction branch migration complex subunit RuvB</fullName>
        <ecNumber evidence="9">3.6.4.-</ecNumber>
    </recommendedName>
</protein>
<dbReference type="EMBL" id="JAIOIV010000082">
    <property type="protein sequence ID" value="MBZ0156647.1"/>
    <property type="molecule type" value="Genomic_DNA"/>
</dbReference>
<dbReference type="GO" id="GO:0009378">
    <property type="term" value="F:four-way junction helicase activity"/>
    <property type="evidence" value="ECO:0007669"/>
    <property type="project" value="InterPro"/>
</dbReference>
<dbReference type="GO" id="GO:0005524">
    <property type="term" value="F:ATP binding"/>
    <property type="evidence" value="ECO:0007669"/>
    <property type="project" value="UniProtKB-UniRule"/>
</dbReference>
<feature type="binding site" evidence="9">
    <location>
        <position position="26"/>
    </location>
    <ligand>
        <name>ATP</name>
        <dbReference type="ChEBI" id="CHEBI:30616"/>
    </ligand>
</feature>
<feature type="binding site" evidence="9">
    <location>
        <position position="68"/>
    </location>
    <ligand>
        <name>ATP</name>
        <dbReference type="ChEBI" id="CHEBI:30616"/>
    </ligand>
</feature>
<evidence type="ECO:0000313" key="12">
    <source>
        <dbReference type="Proteomes" id="UP000705867"/>
    </source>
</evidence>
<dbReference type="AlphaFoldDB" id="A0A953M1W0"/>
<dbReference type="InterPro" id="IPR008824">
    <property type="entry name" value="RuvB-like_N"/>
</dbReference>
<feature type="binding site" evidence="9">
    <location>
        <position position="187"/>
    </location>
    <ligand>
        <name>ATP</name>
        <dbReference type="ChEBI" id="CHEBI:30616"/>
    </ligand>
</feature>
<dbReference type="Gene3D" id="3.40.50.300">
    <property type="entry name" value="P-loop containing nucleotide triphosphate hydrolases"/>
    <property type="match status" value="1"/>
</dbReference>
<reference evidence="11" key="1">
    <citation type="journal article" date="2021" name="bioRxiv">
        <title>Unraveling nitrogen, sulfur and carbon metabolic pathways and microbial community transcriptional responses to substrate deprivation and toxicity stresses in a bioreactor mimicking anoxic brackish coastal sediment conditions.</title>
        <authorList>
            <person name="Martins P.D."/>
            <person name="Echeveste M.J."/>
            <person name="Arshad A."/>
            <person name="Kurth J."/>
            <person name="Ouboter H."/>
            <person name="Jetten M.S.M."/>
            <person name="Welte C.U."/>
        </authorList>
    </citation>
    <scope>NUCLEOTIDE SEQUENCE</scope>
    <source>
        <strain evidence="11">MAG_39</strain>
    </source>
</reference>
<dbReference type="NCBIfam" id="TIGR00635">
    <property type="entry name" value="ruvB"/>
    <property type="match status" value="1"/>
</dbReference>
<dbReference type="GO" id="GO:0000400">
    <property type="term" value="F:four-way junction DNA binding"/>
    <property type="evidence" value="ECO:0007669"/>
    <property type="project" value="UniProtKB-UniRule"/>
</dbReference>
<evidence type="ECO:0000256" key="1">
    <source>
        <dbReference type="ARBA" id="ARBA00022490"/>
    </source>
</evidence>
<dbReference type="Pfam" id="PF05491">
    <property type="entry name" value="WHD_RuvB"/>
    <property type="match status" value="1"/>
</dbReference>
<dbReference type="InterPro" id="IPR003593">
    <property type="entry name" value="AAA+_ATPase"/>
</dbReference>
<dbReference type="NCBIfam" id="NF000868">
    <property type="entry name" value="PRK00080.1"/>
    <property type="match status" value="1"/>
</dbReference>
<comment type="similarity">
    <text evidence="9">Belongs to the RuvB family.</text>
</comment>
<evidence type="ECO:0000256" key="9">
    <source>
        <dbReference type="HAMAP-Rule" id="MF_00016"/>
    </source>
</evidence>
<dbReference type="SUPFAM" id="SSF46785">
    <property type="entry name" value="Winged helix' DNA-binding domain"/>
    <property type="match status" value="1"/>
</dbReference>
<comment type="subcellular location">
    <subcellularLocation>
        <location evidence="9">Cytoplasm</location>
    </subcellularLocation>
</comment>
<dbReference type="Pfam" id="PF17864">
    <property type="entry name" value="AAA_lid_4"/>
    <property type="match status" value="1"/>
</dbReference>